<evidence type="ECO:0000313" key="2">
    <source>
        <dbReference type="EMBL" id="GAA0613767.1"/>
    </source>
</evidence>
<evidence type="ECO:0000256" key="1">
    <source>
        <dbReference type="SAM" id="MobiDB-lite"/>
    </source>
</evidence>
<reference evidence="2 3" key="1">
    <citation type="journal article" date="2019" name="Int. J. Syst. Evol. Microbiol.">
        <title>The Global Catalogue of Microorganisms (GCM) 10K type strain sequencing project: providing services to taxonomists for standard genome sequencing and annotation.</title>
        <authorList>
            <consortium name="The Broad Institute Genomics Platform"/>
            <consortium name="The Broad Institute Genome Sequencing Center for Infectious Disease"/>
            <person name="Wu L."/>
            <person name="Ma J."/>
        </authorList>
    </citation>
    <scope>NUCLEOTIDE SEQUENCE [LARGE SCALE GENOMIC DNA]</scope>
    <source>
        <strain evidence="2 3">JCM 12928</strain>
    </source>
</reference>
<comment type="caution">
    <text evidence="2">The sequence shown here is derived from an EMBL/GenBank/DDBJ whole genome shotgun (WGS) entry which is preliminary data.</text>
</comment>
<accession>A0ABN1GL22</accession>
<organism evidence="2 3">
    <name type="scientific">Brevundimonas kwangchunensis</name>
    <dbReference type="NCBI Taxonomy" id="322163"/>
    <lineage>
        <taxon>Bacteria</taxon>
        <taxon>Pseudomonadati</taxon>
        <taxon>Pseudomonadota</taxon>
        <taxon>Alphaproteobacteria</taxon>
        <taxon>Caulobacterales</taxon>
        <taxon>Caulobacteraceae</taxon>
        <taxon>Brevundimonas</taxon>
    </lineage>
</organism>
<evidence type="ECO:0000313" key="3">
    <source>
        <dbReference type="Proteomes" id="UP001501352"/>
    </source>
</evidence>
<gene>
    <name evidence="2" type="ORF">GCM10009422_05920</name>
</gene>
<proteinExistence type="predicted"/>
<keyword evidence="3" id="KW-1185">Reference proteome</keyword>
<sequence length="82" mass="8682">MVVGKPVAKACTSALSSTRERDDESMGLRGSDTTEDCPLSAPIRKRPGATVGEQLFLDQSGARFRRMAALSFFSGLATGQTS</sequence>
<dbReference type="Proteomes" id="UP001501352">
    <property type="component" value="Unassembled WGS sequence"/>
</dbReference>
<feature type="region of interest" description="Disordered" evidence="1">
    <location>
        <begin position="12"/>
        <end position="45"/>
    </location>
</feature>
<protein>
    <submittedName>
        <fullName evidence="2">Uncharacterized protein</fullName>
    </submittedName>
</protein>
<name>A0ABN1GL22_9CAUL</name>
<dbReference type="EMBL" id="BAAAGA010000001">
    <property type="protein sequence ID" value="GAA0613767.1"/>
    <property type="molecule type" value="Genomic_DNA"/>
</dbReference>